<dbReference type="STRING" id="42251.A0A2T6ZXK3"/>
<evidence type="ECO:0000256" key="1">
    <source>
        <dbReference type="SAM" id="MobiDB-lite"/>
    </source>
</evidence>
<accession>A0A2T6ZXK3</accession>
<dbReference type="OrthoDB" id="5424383at2759"/>
<dbReference type="EMBL" id="NESQ01000070">
    <property type="protein sequence ID" value="PUU80221.1"/>
    <property type="molecule type" value="Genomic_DNA"/>
</dbReference>
<keyword evidence="3" id="KW-1185">Reference proteome</keyword>
<dbReference type="InterPro" id="IPR012985">
    <property type="entry name" value="Peptidase_S64_Ssy5"/>
</dbReference>
<sequence>MPKVKKTKTPWKHQALTPPESPEEPSVIPLPSLPKVMMNSFLQGPIITHLAPNTEYDPTTISHYITSVLEEVNQDNAYGILAGVTEDGGPVVPTLIFGIPSPNLLPLTLPSTPFQLPILMKQDAIMAITVFDTVWDKDPVYGTDQIELAPLSVGVEGCLDNAGSFGGFLRKPSMPDMLFGITAAHCLPETGQMTNVCSPSSAEITGRLHRILPYTTLQKKDLEARSMLEQYHFTDTGSGVTILDPTEDFQRKTGVFHGRHVGRVIASGFGDQQGLLHSYDKWLGENGHNKFIADPTWNTRMDWSIFSCDPTRFAGNIYDEITITSIGALYPGVQVEKIGRTTGVTEGHVNGFLLQRWVGAKATYEIAITGDKGLPFAAVGDSGGCVLVKANNQYLAGGILIGINTGNNFAIVTPFHLILAAVPEYVWA</sequence>
<dbReference type="SUPFAM" id="SSF50494">
    <property type="entry name" value="Trypsin-like serine proteases"/>
    <property type="match status" value="1"/>
</dbReference>
<evidence type="ECO:0000313" key="3">
    <source>
        <dbReference type="Proteomes" id="UP000244722"/>
    </source>
</evidence>
<evidence type="ECO:0000313" key="2">
    <source>
        <dbReference type="EMBL" id="PUU80221.1"/>
    </source>
</evidence>
<gene>
    <name evidence="2" type="ORF">B9Z19DRAFT_1063615</name>
</gene>
<feature type="region of interest" description="Disordered" evidence="1">
    <location>
        <begin position="1"/>
        <end position="26"/>
    </location>
</feature>
<dbReference type="AlphaFoldDB" id="A0A2T6ZXK3"/>
<dbReference type="InterPro" id="IPR009003">
    <property type="entry name" value="Peptidase_S1_PA"/>
</dbReference>
<name>A0A2T6ZXK3_TUBBO</name>
<dbReference type="Proteomes" id="UP000244722">
    <property type="component" value="Unassembled WGS sequence"/>
</dbReference>
<protein>
    <submittedName>
        <fullName evidence="2">Uncharacterized protein</fullName>
    </submittedName>
</protein>
<dbReference type="Pfam" id="PF08192">
    <property type="entry name" value="Peptidase_S64"/>
    <property type="match status" value="1"/>
</dbReference>
<comment type="caution">
    <text evidence="2">The sequence shown here is derived from an EMBL/GenBank/DDBJ whole genome shotgun (WGS) entry which is preliminary data.</text>
</comment>
<reference evidence="2 3" key="1">
    <citation type="submission" date="2017-04" db="EMBL/GenBank/DDBJ databases">
        <title>Draft genome sequence of Tuber borchii Vittad., a whitish edible truffle.</title>
        <authorList>
            <consortium name="DOE Joint Genome Institute"/>
            <person name="Murat C."/>
            <person name="Kuo A."/>
            <person name="Barry K.W."/>
            <person name="Clum A."/>
            <person name="Dockter R.B."/>
            <person name="Fauchery L."/>
            <person name="Iotti M."/>
            <person name="Kohler A."/>
            <person name="Labutti K."/>
            <person name="Lindquist E.A."/>
            <person name="Lipzen A."/>
            <person name="Ohm R.A."/>
            <person name="Wang M."/>
            <person name="Grigoriev I.V."/>
            <person name="Zambonelli A."/>
            <person name="Martin F.M."/>
        </authorList>
    </citation>
    <scope>NUCLEOTIDE SEQUENCE [LARGE SCALE GENOMIC DNA]</scope>
    <source>
        <strain evidence="2 3">Tbo3840</strain>
    </source>
</reference>
<proteinExistence type="predicted"/>
<feature type="compositionally biased region" description="Basic residues" evidence="1">
    <location>
        <begin position="1"/>
        <end position="11"/>
    </location>
</feature>
<organism evidence="2 3">
    <name type="scientific">Tuber borchii</name>
    <name type="common">White truffle</name>
    <dbReference type="NCBI Taxonomy" id="42251"/>
    <lineage>
        <taxon>Eukaryota</taxon>
        <taxon>Fungi</taxon>
        <taxon>Dikarya</taxon>
        <taxon>Ascomycota</taxon>
        <taxon>Pezizomycotina</taxon>
        <taxon>Pezizomycetes</taxon>
        <taxon>Pezizales</taxon>
        <taxon>Tuberaceae</taxon>
        <taxon>Tuber</taxon>
    </lineage>
</organism>